<dbReference type="KEGG" id="mcad:Pan265_13000"/>
<dbReference type="GO" id="GO:0008270">
    <property type="term" value="F:zinc ion binding"/>
    <property type="evidence" value="ECO:0007669"/>
    <property type="project" value="UniProtKB-UniRule"/>
</dbReference>
<keyword evidence="8" id="KW-1185">Reference proteome</keyword>
<proteinExistence type="inferred from homology"/>
<keyword evidence="5 6" id="KW-0413">Isomerase</keyword>
<comment type="cofactor">
    <cofactor evidence="6">
        <name>Zn(2+)</name>
        <dbReference type="ChEBI" id="CHEBI:29105"/>
    </cofactor>
    <text evidence="6">Binds 1 zinc ion per subunit.</text>
</comment>
<evidence type="ECO:0000313" key="7">
    <source>
        <dbReference type="EMBL" id="QDU71450.1"/>
    </source>
</evidence>
<dbReference type="Gene3D" id="2.60.120.520">
    <property type="entry name" value="pectin degrading enzyme 5-keto 4- deoxyuronate isomerase, domain 1"/>
    <property type="match status" value="1"/>
</dbReference>
<dbReference type="UniPathway" id="UPA00545">
    <property type="reaction ID" value="UER00826"/>
</dbReference>
<dbReference type="Proteomes" id="UP000320386">
    <property type="component" value="Chromosome"/>
</dbReference>
<evidence type="ECO:0000256" key="3">
    <source>
        <dbReference type="ARBA" id="ARBA00022723"/>
    </source>
</evidence>
<evidence type="ECO:0000256" key="1">
    <source>
        <dbReference type="ARBA" id="ARBA00000552"/>
    </source>
</evidence>
<evidence type="ECO:0000313" key="8">
    <source>
        <dbReference type="Proteomes" id="UP000320386"/>
    </source>
</evidence>
<keyword evidence="4 6" id="KW-0862">Zinc</keyword>
<dbReference type="AlphaFoldDB" id="A0A518BWU5"/>
<dbReference type="EC" id="5.3.1.17" evidence="6"/>
<protein>
    <recommendedName>
        <fullName evidence="6">4-deoxy-L-threo-5-hexosulose-uronate ketol-isomerase</fullName>
        <ecNumber evidence="6">5.3.1.17</ecNumber>
    </recommendedName>
    <alternativeName>
        <fullName evidence="6">5-keto-4-deoxyuronate isomerase</fullName>
    </alternativeName>
    <alternativeName>
        <fullName evidence="6">DKI isomerase</fullName>
    </alternativeName>
</protein>
<gene>
    <name evidence="6 7" type="primary">kduI</name>
    <name evidence="7" type="ORF">Pan265_13000</name>
</gene>
<comment type="pathway">
    <text evidence="6">Glycan metabolism; pectin degradation; 2-dehydro-3-deoxy-D-gluconate from pectin: step 4/5.</text>
</comment>
<dbReference type="Pfam" id="PF04962">
    <property type="entry name" value="KduI"/>
    <property type="match status" value="1"/>
</dbReference>
<accession>A0A518BWU5</accession>
<dbReference type="InterPro" id="IPR011051">
    <property type="entry name" value="RmlC_Cupin_sf"/>
</dbReference>
<dbReference type="GO" id="GO:0008697">
    <property type="term" value="F:4-deoxy-L-threo-5-hexosulose-uronate ketol-isomerase activity"/>
    <property type="evidence" value="ECO:0007669"/>
    <property type="project" value="UniProtKB-UniRule"/>
</dbReference>
<dbReference type="InterPro" id="IPR027449">
    <property type="entry name" value="KduI_N"/>
</dbReference>
<dbReference type="CDD" id="cd20294">
    <property type="entry name" value="cupin_KduI_N"/>
    <property type="match status" value="1"/>
</dbReference>
<evidence type="ECO:0000256" key="5">
    <source>
        <dbReference type="ARBA" id="ARBA00023235"/>
    </source>
</evidence>
<sequence length="281" mass="31503">MMDARLHAHETPDAQRYRGLNTRSLRSAFILDGLFQNGETRLYLTDLDRAIVGSAIPTIHPLGLPNTRTLSVDYLCQRRELGVLNIGRPGKVSVDGQEYALDGRDALYIGRGARDIRFSSDDIVDPAIFYLHSYPAHADYPTALITQSQANVVDLGSNDLANKRTINQYIHENGAPSCQLVMGYTELAVGSVWNTMPPHTHDRRTEVYTYFDVPDDQRVLHLMGRPDETRSLWIRNHQTVLSPSWSIHSGVGTAAYRFIWAMGGENQDFNDMDMLAIGDLA</sequence>
<dbReference type="OrthoDB" id="9770644at2"/>
<organism evidence="7 8">
    <name type="scientific">Mucisphaera calidilacus</name>
    <dbReference type="NCBI Taxonomy" id="2527982"/>
    <lineage>
        <taxon>Bacteria</taxon>
        <taxon>Pseudomonadati</taxon>
        <taxon>Planctomycetota</taxon>
        <taxon>Phycisphaerae</taxon>
        <taxon>Phycisphaerales</taxon>
        <taxon>Phycisphaeraceae</taxon>
        <taxon>Mucisphaera</taxon>
    </lineage>
</organism>
<dbReference type="SUPFAM" id="SSF51182">
    <property type="entry name" value="RmlC-like cupins"/>
    <property type="match status" value="1"/>
</dbReference>
<evidence type="ECO:0000256" key="2">
    <source>
        <dbReference type="ARBA" id="ARBA00008086"/>
    </source>
</evidence>
<dbReference type="EMBL" id="CP036280">
    <property type="protein sequence ID" value="QDU71450.1"/>
    <property type="molecule type" value="Genomic_DNA"/>
</dbReference>
<dbReference type="HAMAP" id="MF_00687">
    <property type="entry name" value="KduI"/>
    <property type="match status" value="1"/>
</dbReference>
<evidence type="ECO:0000256" key="4">
    <source>
        <dbReference type="ARBA" id="ARBA00022833"/>
    </source>
</evidence>
<feature type="binding site" evidence="6">
    <location>
        <position position="199"/>
    </location>
    <ligand>
        <name>Zn(2+)</name>
        <dbReference type="ChEBI" id="CHEBI:29105"/>
    </ligand>
</feature>
<dbReference type="Gene3D" id="2.60.120.10">
    <property type="entry name" value="Jelly Rolls"/>
    <property type="match status" value="1"/>
</dbReference>
<comment type="catalytic activity">
    <reaction evidence="1 6">
        <text>5-dehydro-4-deoxy-D-glucuronate = 3-deoxy-D-glycero-2,5-hexodiulosonate</text>
        <dbReference type="Rhea" id="RHEA:23896"/>
        <dbReference type="ChEBI" id="CHEBI:17117"/>
        <dbReference type="ChEBI" id="CHEBI:29071"/>
        <dbReference type="EC" id="5.3.1.17"/>
    </reaction>
</comment>
<dbReference type="InterPro" id="IPR007045">
    <property type="entry name" value="KduI"/>
</dbReference>
<comment type="function">
    <text evidence="6">Catalyzes the isomerization of 5-dehydro-4-deoxy-D-glucuronate to 3-deoxy-D-glycero-2,5-hexodiulosonate.</text>
</comment>
<comment type="similarity">
    <text evidence="2 6">Belongs to the KduI family.</text>
</comment>
<dbReference type="NCBIfam" id="NF002091">
    <property type="entry name" value="PRK00924.1"/>
    <property type="match status" value="1"/>
</dbReference>
<feature type="binding site" evidence="6">
    <location>
        <position position="248"/>
    </location>
    <ligand>
        <name>Zn(2+)</name>
        <dbReference type="ChEBI" id="CHEBI:29105"/>
    </ligand>
</feature>
<dbReference type="CDD" id="cd20491">
    <property type="entry name" value="cupin_KduI_C"/>
    <property type="match status" value="1"/>
</dbReference>
<dbReference type="PANTHER" id="PTHR38461:SF1">
    <property type="entry name" value="4-DEOXY-L-THREO-5-HEXOSULOSE-URONATE KETOL-ISOMERASE"/>
    <property type="match status" value="1"/>
</dbReference>
<dbReference type="InterPro" id="IPR021120">
    <property type="entry name" value="KduI/IolB_isomerase"/>
</dbReference>
<dbReference type="GO" id="GO:0019698">
    <property type="term" value="P:D-galacturonate catabolic process"/>
    <property type="evidence" value="ECO:0007669"/>
    <property type="project" value="TreeGrafter"/>
</dbReference>
<name>A0A518BWU5_9BACT</name>
<dbReference type="GO" id="GO:0045490">
    <property type="term" value="P:pectin catabolic process"/>
    <property type="evidence" value="ECO:0007669"/>
    <property type="project" value="UniProtKB-UniRule"/>
</dbReference>
<evidence type="ECO:0000256" key="6">
    <source>
        <dbReference type="HAMAP-Rule" id="MF_00687"/>
    </source>
</evidence>
<keyword evidence="3 6" id="KW-0479">Metal-binding</keyword>
<feature type="binding site" evidence="6">
    <location>
        <position position="206"/>
    </location>
    <ligand>
        <name>Zn(2+)</name>
        <dbReference type="ChEBI" id="CHEBI:29105"/>
    </ligand>
</feature>
<dbReference type="InterPro" id="IPR014710">
    <property type="entry name" value="RmlC-like_jellyroll"/>
</dbReference>
<dbReference type="RefSeq" id="WP_145445598.1">
    <property type="nucleotide sequence ID" value="NZ_CP036280.1"/>
</dbReference>
<dbReference type="GO" id="GO:0042840">
    <property type="term" value="P:D-glucuronate catabolic process"/>
    <property type="evidence" value="ECO:0007669"/>
    <property type="project" value="TreeGrafter"/>
</dbReference>
<feature type="binding site" evidence="6">
    <location>
        <position position="201"/>
    </location>
    <ligand>
        <name>Zn(2+)</name>
        <dbReference type="ChEBI" id="CHEBI:29105"/>
    </ligand>
</feature>
<reference evidence="7 8" key="1">
    <citation type="submission" date="2019-02" db="EMBL/GenBank/DDBJ databases">
        <title>Deep-cultivation of Planctomycetes and their phenomic and genomic characterization uncovers novel biology.</title>
        <authorList>
            <person name="Wiegand S."/>
            <person name="Jogler M."/>
            <person name="Boedeker C."/>
            <person name="Pinto D."/>
            <person name="Vollmers J."/>
            <person name="Rivas-Marin E."/>
            <person name="Kohn T."/>
            <person name="Peeters S.H."/>
            <person name="Heuer A."/>
            <person name="Rast P."/>
            <person name="Oberbeckmann S."/>
            <person name="Bunk B."/>
            <person name="Jeske O."/>
            <person name="Meyerdierks A."/>
            <person name="Storesund J.E."/>
            <person name="Kallscheuer N."/>
            <person name="Luecker S."/>
            <person name="Lage O.M."/>
            <person name="Pohl T."/>
            <person name="Merkel B.J."/>
            <person name="Hornburger P."/>
            <person name="Mueller R.-W."/>
            <person name="Bruemmer F."/>
            <person name="Labrenz M."/>
            <person name="Spormann A.M."/>
            <person name="Op den Camp H."/>
            <person name="Overmann J."/>
            <person name="Amann R."/>
            <person name="Jetten M.S.M."/>
            <person name="Mascher T."/>
            <person name="Medema M.H."/>
            <person name="Devos D.P."/>
            <person name="Kaster A.-K."/>
            <person name="Ovreas L."/>
            <person name="Rohde M."/>
            <person name="Galperin M.Y."/>
            <person name="Jogler C."/>
        </authorList>
    </citation>
    <scope>NUCLEOTIDE SEQUENCE [LARGE SCALE GENOMIC DNA]</scope>
    <source>
        <strain evidence="7 8">Pan265</strain>
    </source>
</reference>
<dbReference type="PANTHER" id="PTHR38461">
    <property type="entry name" value="4-DEOXY-L-THREO-5-HEXOSULOSE-URONATE KETOL-ISOMERASE"/>
    <property type="match status" value="1"/>
</dbReference>